<evidence type="ECO:0000256" key="6">
    <source>
        <dbReference type="ARBA" id="ARBA00022821"/>
    </source>
</evidence>
<dbReference type="EC" id="3.2.2.22" evidence="3 8"/>
<evidence type="ECO:0000313" key="9">
    <source>
        <dbReference type="EMBL" id="TKW07301.1"/>
    </source>
</evidence>
<evidence type="ECO:0000256" key="4">
    <source>
        <dbReference type="ARBA" id="ARBA00022656"/>
    </source>
</evidence>
<dbReference type="Pfam" id="PF00161">
    <property type="entry name" value="RIP"/>
    <property type="match status" value="1"/>
</dbReference>
<protein>
    <recommendedName>
        <fullName evidence="3 8">rRNA N-glycosylase</fullName>
        <ecNumber evidence="3 8">3.2.2.22</ecNumber>
    </recommendedName>
</protein>
<dbReference type="GO" id="GO:0017148">
    <property type="term" value="P:negative regulation of translation"/>
    <property type="evidence" value="ECO:0007669"/>
    <property type="project" value="UniProtKB-KW"/>
</dbReference>
<sequence>MAEPQDPLAWVPSVDIDVMDPSLQGYEHVMNWMAQRDLDRAGPGQDNLFRDVPLTSATEGWRRVNFLYPDRPTVSILIDEIDSYLAAIQRGDGKWLKFSDRPIPLPADHPAVESMDVESSYIDLTRGFIREQLVFGTPVLTNLYHVLFHFNPKLGLMNPEMIRQRKALVQLILLFCEAVRFRQMRARLLEIMEDGQSVTLPRKMWPWLQKWSTASTFALNCKEREGRGNMQDDPRLLRSVEGLEIKSREDVPGFLGLILHRTVVPTAQAVVR</sequence>
<keyword evidence="5 8" id="KW-0378">Hydrolase</keyword>
<dbReference type="GO" id="GO:0030598">
    <property type="term" value="F:rRNA N-glycosylase activity"/>
    <property type="evidence" value="ECO:0007669"/>
    <property type="project" value="UniProtKB-EC"/>
</dbReference>
<proteinExistence type="inferred from homology"/>
<dbReference type="InterPro" id="IPR036041">
    <property type="entry name" value="Ribosome-inact_prot_sf"/>
</dbReference>
<dbReference type="SUPFAM" id="SSF56371">
    <property type="entry name" value="Ribosome inactivating proteins (RIP)"/>
    <property type="match status" value="1"/>
</dbReference>
<keyword evidence="7 8" id="KW-0652">Protein synthesis inhibitor</keyword>
<accession>A0A4U6TWR0</accession>
<dbReference type="AlphaFoldDB" id="A0A4U6TWR0"/>
<dbReference type="Gene3D" id="3.40.420.10">
    <property type="entry name" value="Ricin (A subunit), domain 1"/>
    <property type="match status" value="1"/>
</dbReference>
<dbReference type="PANTHER" id="PTHR33453:SF9">
    <property type="entry name" value="ALBUMIN B-32"/>
    <property type="match status" value="1"/>
</dbReference>
<dbReference type="InterPro" id="IPR001574">
    <property type="entry name" value="Ribosome_inactivat_prot"/>
</dbReference>
<organism evidence="9 10">
    <name type="scientific">Setaria viridis</name>
    <name type="common">Green bristlegrass</name>
    <name type="synonym">Setaria italica subsp. viridis</name>
    <dbReference type="NCBI Taxonomy" id="4556"/>
    <lineage>
        <taxon>Eukaryota</taxon>
        <taxon>Viridiplantae</taxon>
        <taxon>Streptophyta</taxon>
        <taxon>Embryophyta</taxon>
        <taxon>Tracheophyta</taxon>
        <taxon>Spermatophyta</taxon>
        <taxon>Magnoliopsida</taxon>
        <taxon>Liliopsida</taxon>
        <taxon>Poales</taxon>
        <taxon>Poaceae</taxon>
        <taxon>PACMAD clade</taxon>
        <taxon>Panicoideae</taxon>
        <taxon>Panicodae</taxon>
        <taxon>Paniceae</taxon>
        <taxon>Cenchrinae</taxon>
        <taxon>Setaria</taxon>
    </lineage>
</organism>
<reference evidence="9" key="1">
    <citation type="submission" date="2019-03" db="EMBL/GenBank/DDBJ databases">
        <title>WGS assembly of Setaria viridis.</title>
        <authorList>
            <person name="Huang P."/>
            <person name="Jenkins J."/>
            <person name="Grimwood J."/>
            <person name="Barry K."/>
            <person name="Healey A."/>
            <person name="Mamidi S."/>
            <person name="Sreedasyam A."/>
            <person name="Shu S."/>
            <person name="Feldman M."/>
            <person name="Wu J."/>
            <person name="Yu Y."/>
            <person name="Chen C."/>
            <person name="Johnson J."/>
            <person name="Rokhsar D."/>
            <person name="Baxter I."/>
            <person name="Schmutz J."/>
            <person name="Brutnell T."/>
            <person name="Kellogg E."/>
        </authorList>
    </citation>
    <scope>NUCLEOTIDE SEQUENCE [LARGE SCALE GENOMIC DNA]</scope>
</reference>
<evidence type="ECO:0000313" key="10">
    <source>
        <dbReference type="Proteomes" id="UP000298652"/>
    </source>
</evidence>
<evidence type="ECO:0000256" key="1">
    <source>
        <dbReference type="ARBA" id="ARBA00000237"/>
    </source>
</evidence>
<dbReference type="OMA" id="SWDLISG"/>
<dbReference type="PANTHER" id="PTHR33453">
    <property type="match status" value="1"/>
</dbReference>
<evidence type="ECO:0000256" key="2">
    <source>
        <dbReference type="ARBA" id="ARBA00008544"/>
    </source>
</evidence>
<comment type="similarity">
    <text evidence="2">Belongs to the ribosome-inactivating protein family. Type 1 RIP subfamily.</text>
</comment>
<gene>
    <name evidence="9" type="ORF">SEVIR_7G297100v2</name>
</gene>
<comment type="catalytic activity">
    <reaction evidence="1 8">
        <text>Endohydrolysis of the N-glycosidic bond at one specific adenosine on the 28S rRNA.</text>
        <dbReference type="EC" id="3.2.2.22"/>
    </reaction>
</comment>
<keyword evidence="10" id="KW-1185">Reference proteome</keyword>
<evidence type="ECO:0000256" key="7">
    <source>
        <dbReference type="ARBA" id="ARBA00023193"/>
    </source>
</evidence>
<dbReference type="Proteomes" id="UP000298652">
    <property type="component" value="Chromosome 7"/>
</dbReference>
<dbReference type="EMBL" id="CM016558">
    <property type="protein sequence ID" value="TKW07301.1"/>
    <property type="molecule type" value="Genomic_DNA"/>
</dbReference>
<evidence type="ECO:0000256" key="3">
    <source>
        <dbReference type="ARBA" id="ARBA00012001"/>
    </source>
</evidence>
<dbReference type="GO" id="GO:0090729">
    <property type="term" value="F:toxin activity"/>
    <property type="evidence" value="ECO:0007669"/>
    <property type="project" value="UniProtKB-KW"/>
</dbReference>
<dbReference type="Gramene" id="TKW07301">
    <property type="protein sequence ID" value="TKW07301"/>
    <property type="gene ID" value="SEVIR_7G297100v2"/>
</dbReference>
<dbReference type="GO" id="GO:0006952">
    <property type="term" value="P:defense response"/>
    <property type="evidence" value="ECO:0007669"/>
    <property type="project" value="UniProtKB-KW"/>
</dbReference>
<evidence type="ECO:0000256" key="5">
    <source>
        <dbReference type="ARBA" id="ARBA00022801"/>
    </source>
</evidence>
<keyword evidence="6 8" id="KW-0611">Plant defense</keyword>
<evidence type="ECO:0000256" key="8">
    <source>
        <dbReference type="RuleBase" id="RU004915"/>
    </source>
</evidence>
<keyword evidence="4 8" id="KW-0800">Toxin</keyword>
<dbReference type="InterPro" id="IPR016138">
    <property type="entry name" value="Ribosome_inactivat_prot_sub1"/>
</dbReference>
<name>A0A4U6TWR0_SETVI</name>